<protein>
    <submittedName>
        <fullName evidence="1">Uncharacterized protein</fullName>
    </submittedName>
</protein>
<reference evidence="1 2" key="1">
    <citation type="submission" date="2020-05" db="EMBL/GenBank/DDBJ databases">
        <authorList>
            <person name="Kim M.K."/>
        </authorList>
    </citation>
    <scope>NUCLEOTIDE SEQUENCE [LARGE SCALE GENOMIC DNA]</scope>
    <source>
        <strain evidence="1 2">BT25</strain>
    </source>
</reference>
<organism evidence="1 2">
    <name type="scientific">Phyllobacterium pellucidum</name>
    <dbReference type="NCBI Taxonomy" id="2740464"/>
    <lineage>
        <taxon>Bacteria</taxon>
        <taxon>Pseudomonadati</taxon>
        <taxon>Pseudomonadota</taxon>
        <taxon>Alphaproteobacteria</taxon>
        <taxon>Hyphomicrobiales</taxon>
        <taxon>Phyllobacteriaceae</taxon>
        <taxon>Phyllobacterium</taxon>
    </lineage>
</organism>
<name>A0A849VWU8_9HYPH</name>
<gene>
    <name evidence="1" type="ORF">HQ945_18640</name>
</gene>
<keyword evidence="2" id="KW-1185">Reference proteome</keyword>
<dbReference type="AlphaFoldDB" id="A0A849VWU8"/>
<accession>A0A849VWU8</accession>
<dbReference type="EMBL" id="JABUMX010000005">
    <property type="protein sequence ID" value="NTS33274.1"/>
    <property type="molecule type" value="Genomic_DNA"/>
</dbReference>
<comment type="caution">
    <text evidence="1">The sequence shown here is derived from an EMBL/GenBank/DDBJ whole genome shotgun (WGS) entry which is preliminary data.</text>
</comment>
<proteinExistence type="predicted"/>
<evidence type="ECO:0000313" key="2">
    <source>
        <dbReference type="Proteomes" id="UP000550508"/>
    </source>
</evidence>
<dbReference type="Proteomes" id="UP000550508">
    <property type="component" value="Unassembled WGS sequence"/>
</dbReference>
<sequence length="76" mass="8394">MKQVYFVAVYDQGEAGELFRSGEPQRFDGEEEAQTAADDLASKHAGVIAWSQDVKQGDEYGPPMVFYTAGETVDMK</sequence>
<dbReference type="RefSeq" id="WP_153670178.1">
    <property type="nucleotide sequence ID" value="NZ_JABUMX010000005.1"/>
</dbReference>
<evidence type="ECO:0000313" key="1">
    <source>
        <dbReference type="EMBL" id="NTS33274.1"/>
    </source>
</evidence>